<dbReference type="AlphaFoldDB" id="A0A819NRU2"/>
<dbReference type="GO" id="GO:0004654">
    <property type="term" value="F:polyribonucleotide nucleotidyltransferase activity"/>
    <property type="evidence" value="ECO:0007669"/>
    <property type="project" value="UniProtKB-EC"/>
</dbReference>
<feature type="domain" description="Exoribonuclease phosphorolytic" evidence="6">
    <location>
        <begin position="330"/>
        <end position="363"/>
    </location>
</feature>
<evidence type="ECO:0000313" key="9">
    <source>
        <dbReference type="EMBL" id="CAF4000877.1"/>
    </source>
</evidence>
<dbReference type="EMBL" id="CAJOAZ010003332">
    <property type="protein sequence ID" value="CAF4000877.1"/>
    <property type="molecule type" value="Genomic_DNA"/>
</dbReference>
<dbReference type="Gene3D" id="1.10.10.400">
    <property type="entry name" value="Polyribonucleotide nucleotidyltransferase, RNA-binding domain"/>
    <property type="match status" value="1"/>
</dbReference>
<evidence type="ECO:0000256" key="4">
    <source>
        <dbReference type="ARBA" id="ARBA00022695"/>
    </source>
</evidence>
<organism evidence="9 10">
    <name type="scientific">Adineta steineri</name>
    <dbReference type="NCBI Taxonomy" id="433720"/>
    <lineage>
        <taxon>Eukaryota</taxon>
        <taxon>Metazoa</taxon>
        <taxon>Spiralia</taxon>
        <taxon>Gnathifera</taxon>
        <taxon>Rotifera</taxon>
        <taxon>Eurotatoria</taxon>
        <taxon>Bdelloidea</taxon>
        <taxon>Adinetida</taxon>
        <taxon>Adinetidae</taxon>
        <taxon>Adineta</taxon>
    </lineage>
</organism>
<keyword evidence="3" id="KW-0808">Transferase</keyword>
<dbReference type="GO" id="GO:0005829">
    <property type="term" value="C:cytosol"/>
    <property type="evidence" value="ECO:0007669"/>
    <property type="project" value="TreeGrafter"/>
</dbReference>
<dbReference type="InterPro" id="IPR001247">
    <property type="entry name" value="ExoRNase_PH_dom1"/>
</dbReference>
<dbReference type="SUPFAM" id="SSF54211">
    <property type="entry name" value="Ribosomal protein S5 domain 2-like"/>
    <property type="match status" value="2"/>
</dbReference>
<reference evidence="9" key="1">
    <citation type="submission" date="2021-02" db="EMBL/GenBank/DDBJ databases">
        <authorList>
            <person name="Nowell W R."/>
        </authorList>
    </citation>
    <scope>NUCLEOTIDE SEQUENCE</scope>
</reference>
<dbReference type="FunFam" id="3.30.230.70:FF:000001">
    <property type="entry name" value="Polyribonucleotide nucleotidyltransferase"/>
    <property type="match status" value="1"/>
</dbReference>
<evidence type="ECO:0000259" key="6">
    <source>
        <dbReference type="Pfam" id="PF01138"/>
    </source>
</evidence>
<evidence type="ECO:0000256" key="2">
    <source>
        <dbReference type="ARBA" id="ARBA00012416"/>
    </source>
</evidence>
<comment type="similarity">
    <text evidence="1">Belongs to the polyribonucleotide nucleotidyltransferase family.</text>
</comment>
<name>A0A819NRU2_9BILA</name>
<evidence type="ECO:0000313" key="10">
    <source>
        <dbReference type="Proteomes" id="UP000663844"/>
    </source>
</evidence>
<evidence type="ECO:0000259" key="7">
    <source>
        <dbReference type="Pfam" id="PF03725"/>
    </source>
</evidence>
<protein>
    <recommendedName>
        <fullName evidence="2">polyribonucleotide nucleotidyltransferase</fullName>
        <ecNumber evidence="2">2.7.7.8</ecNumber>
    </recommendedName>
</protein>
<evidence type="ECO:0000256" key="1">
    <source>
        <dbReference type="ARBA" id="ARBA00007404"/>
    </source>
</evidence>
<sequence>MILLRKIIKQLIHIRSASRLSFRINELARFSDGSAIAQMNNTSVLVTSVSKAKTLSSAQQSFLPLTVDYREKAAAAGRIPTNHLRRELGLTDHEILTGRMIDRSIRPLFLNGYVYDTQVTCNILSADGMTEPDVLAINAASASIATSDIPWNGPIAAVRIGSIDGQFIVNPNRQQIQKSDLNLVVSVNSKGHLVMIDASANRLSDEKFFSALQYSVECCLPIIEQIKNLSSKTKRTNIELQKLDNSLIEKLTTLSYDRLFKIFTDSTLDKIARDTAITLVRQEVLSEILSSKEEITPINLTETFGYVVKRIFRNLIFERSHRCDGRSYDQLRPINCKINLYEPLHGSALFQRGQTQVLCTVALDALDSQ</sequence>
<gene>
    <name evidence="9" type="ORF">OXD698_LOCUS29512</name>
</gene>
<keyword evidence="4" id="KW-0548">Nucleotidyltransferase</keyword>
<keyword evidence="5" id="KW-0694">RNA-binding</keyword>
<dbReference type="GO" id="GO:0003723">
    <property type="term" value="F:RNA binding"/>
    <property type="evidence" value="ECO:0007669"/>
    <property type="project" value="UniProtKB-KW"/>
</dbReference>
<evidence type="ECO:0000259" key="8">
    <source>
        <dbReference type="Pfam" id="PF03726"/>
    </source>
</evidence>
<feature type="domain" description="Exoribonuclease phosphorolytic" evidence="7">
    <location>
        <begin position="153"/>
        <end position="217"/>
    </location>
</feature>
<dbReference type="InterPro" id="IPR027408">
    <property type="entry name" value="PNPase/RNase_PH_dom_sf"/>
</dbReference>
<dbReference type="Pfam" id="PF01138">
    <property type="entry name" value="RNase_PH"/>
    <property type="match status" value="2"/>
</dbReference>
<accession>A0A819NRU2</accession>
<evidence type="ECO:0000256" key="3">
    <source>
        <dbReference type="ARBA" id="ARBA00022679"/>
    </source>
</evidence>
<dbReference type="EC" id="2.7.7.8" evidence="2"/>
<dbReference type="Pfam" id="PF03726">
    <property type="entry name" value="PNPase"/>
    <property type="match status" value="1"/>
</dbReference>
<dbReference type="InterPro" id="IPR036456">
    <property type="entry name" value="PNPase_PH_RNA-bd_sf"/>
</dbReference>
<dbReference type="SUPFAM" id="SSF55666">
    <property type="entry name" value="Ribonuclease PH domain 2-like"/>
    <property type="match status" value="1"/>
</dbReference>
<evidence type="ECO:0000256" key="5">
    <source>
        <dbReference type="ARBA" id="ARBA00022884"/>
    </source>
</evidence>
<dbReference type="InterPro" id="IPR015847">
    <property type="entry name" value="ExoRNase_PH_dom2"/>
</dbReference>
<dbReference type="GO" id="GO:0000958">
    <property type="term" value="P:mitochondrial mRNA catabolic process"/>
    <property type="evidence" value="ECO:0007669"/>
    <property type="project" value="TreeGrafter"/>
</dbReference>
<feature type="domain" description="Exoribonuclease phosphorolytic" evidence="6">
    <location>
        <begin position="21"/>
        <end position="150"/>
    </location>
</feature>
<dbReference type="PANTHER" id="PTHR11252">
    <property type="entry name" value="POLYRIBONUCLEOTIDE NUCLEOTIDYLTRANSFERASE"/>
    <property type="match status" value="1"/>
</dbReference>
<feature type="non-terminal residue" evidence="9">
    <location>
        <position position="1"/>
    </location>
</feature>
<dbReference type="Proteomes" id="UP000663844">
    <property type="component" value="Unassembled WGS sequence"/>
</dbReference>
<dbReference type="SUPFAM" id="SSF46915">
    <property type="entry name" value="Polynucleotide phosphorylase/guanosine pentaphosphate synthase (PNPase/GPSI), domain 3"/>
    <property type="match status" value="1"/>
</dbReference>
<dbReference type="InterPro" id="IPR012162">
    <property type="entry name" value="PNPase"/>
</dbReference>
<dbReference type="GO" id="GO:0005739">
    <property type="term" value="C:mitochondrion"/>
    <property type="evidence" value="ECO:0007669"/>
    <property type="project" value="TreeGrafter"/>
</dbReference>
<feature type="domain" description="Polyribonucleotide nucleotidyltransferase RNA-binding" evidence="8">
    <location>
        <begin position="247"/>
        <end position="327"/>
    </location>
</feature>
<dbReference type="Gene3D" id="3.30.230.70">
    <property type="entry name" value="GHMP Kinase, N-terminal domain"/>
    <property type="match status" value="2"/>
</dbReference>
<dbReference type="InterPro" id="IPR015848">
    <property type="entry name" value="PNPase_PH_RNA-bd_bac/org-type"/>
</dbReference>
<dbReference type="InterPro" id="IPR036345">
    <property type="entry name" value="ExoRNase_PH_dom2_sf"/>
</dbReference>
<comment type="caution">
    <text evidence="9">The sequence shown here is derived from an EMBL/GenBank/DDBJ whole genome shotgun (WGS) entry which is preliminary data.</text>
</comment>
<dbReference type="InterPro" id="IPR020568">
    <property type="entry name" value="Ribosomal_Su5_D2-typ_SF"/>
</dbReference>
<dbReference type="GO" id="GO:0000175">
    <property type="term" value="F:3'-5'-RNA exonuclease activity"/>
    <property type="evidence" value="ECO:0007669"/>
    <property type="project" value="TreeGrafter"/>
</dbReference>
<dbReference type="GO" id="GO:0000965">
    <property type="term" value="P:mitochondrial RNA 3'-end processing"/>
    <property type="evidence" value="ECO:0007669"/>
    <property type="project" value="TreeGrafter"/>
</dbReference>
<dbReference type="PANTHER" id="PTHR11252:SF0">
    <property type="entry name" value="POLYRIBONUCLEOTIDE NUCLEOTIDYLTRANSFERASE 1, MITOCHONDRIAL"/>
    <property type="match status" value="1"/>
</dbReference>
<proteinExistence type="inferred from homology"/>
<dbReference type="Pfam" id="PF03725">
    <property type="entry name" value="RNase_PH_C"/>
    <property type="match status" value="1"/>
</dbReference>